<name>A0AA39LL47_9BILA</name>
<reference evidence="1" key="1">
    <citation type="submission" date="2023-06" db="EMBL/GenBank/DDBJ databases">
        <title>Genomic analysis of the entomopathogenic nematode Steinernema hermaphroditum.</title>
        <authorList>
            <person name="Schwarz E.M."/>
            <person name="Heppert J.K."/>
            <person name="Baniya A."/>
            <person name="Schwartz H.T."/>
            <person name="Tan C.-H."/>
            <person name="Antoshechkin I."/>
            <person name="Sternberg P.W."/>
            <person name="Goodrich-Blair H."/>
            <person name="Dillman A.R."/>
        </authorList>
    </citation>
    <scope>NUCLEOTIDE SEQUENCE</scope>
    <source>
        <strain evidence="1">PS9179</strain>
        <tissue evidence="1">Whole animal</tissue>
    </source>
</reference>
<comment type="caution">
    <text evidence="1">The sequence shown here is derived from an EMBL/GenBank/DDBJ whole genome shotgun (WGS) entry which is preliminary data.</text>
</comment>
<accession>A0AA39LL47</accession>
<keyword evidence="2" id="KW-1185">Reference proteome</keyword>
<dbReference type="EMBL" id="JAUCMV010000004">
    <property type="protein sequence ID" value="KAK0401761.1"/>
    <property type="molecule type" value="Genomic_DNA"/>
</dbReference>
<dbReference type="AlphaFoldDB" id="A0AA39LL47"/>
<evidence type="ECO:0000313" key="1">
    <source>
        <dbReference type="EMBL" id="KAK0401761.1"/>
    </source>
</evidence>
<evidence type="ECO:0000313" key="2">
    <source>
        <dbReference type="Proteomes" id="UP001175271"/>
    </source>
</evidence>
<gene>
    <name evidence="1" type="ORF">QR680_015956</name>
</gene>
<organism evidence="1 2">
    <name type="scientific">Steinernema hermaphroditum</name>
    <dbReference type="NCBI Taxonomy" id="289476"/>
    <lineage>
        <taxon>Eukaryota</taxon>
        <taxon>Metazoa</taxon>
        <taxon>Ecdysozoa</taxon>
        <taxon>Nematoda</taxon>
        <taxon>Chromadorea</taxon>
        <taxon>Rhabditida</taxon>
        <taxon>Tylenchina</taxon>
        <taxon>Panagrolaimomorpha</taxon>
        <taxon>Strongyloidoidea</taxon>
        <taxon>Steinernematidae</taxon>
        <taxon>Steinernema</taxon>
    </lineage>
</organism>
<dbReference type="Proteomes" id="UP001175271">
    <property type="component" value="Unassembled WGS sequence"/>
</dbReference>
<sequence length="186" mass="21641">MILSQCDICAISSQTKDNRLVIVVVCHNIGFPSCVELLSNTRYQKFFVVAFVRNGSQAFITPELSAQFHWMVFYNENVPFTPFHRYHFPELDRFICELLTIVKRENAFCGHFEKDLLRDCFACSTIGTLYIVYRTLRSGLWSSPDLRDIEHLWRLLVMIVYANGREFNSSDQLKTAIRMAYEDTSG</sequence>
<proteinExistence type="predicted"/>
<protein>
    <submittedName>
        <fullName evidence="1">Uncharacterized protein</fullName>
    </submittedName>
</protein>